<keyword evidence="10" id="KW-1185">Reference proteome</keyword>
<evidence type="ECO:0000256" key="2">
    <source>
        <dbReference type="ARBA" id="ARBA00005773"/>
    </source>
</evidence>
<dbReference type="KEGG" id="alim:106525715"/>
<dbReference type="NCBIfam" id="TIGR00806">
    <property type="entry name" value="rfc"/>
    <property type="match status" value="1"/>
</dbReference>
<dbReference type="Proteomes" id="UP000192220">
    <property type="component" value="Unplaced"/>
</dbReference>
<feature type="compositionally biased region" description="Basic and acidic residues" evidence="8">
    <location>
        <begin position="27"/>
        <end position="41"/>
    </location>
</feature>
<dbReference type="InParanoid" id="A0A2I4C677"/>
<dbReference type="InterPro" id="IPR002666">
    <property type="entry name" value="Folate_carrier"/>
</dbReference>
<dbReference type="InterPro" id="IPR036259">
    <property type="entry name" value="MFS_trans_sf"/>
</dbReference>
<keyword evidence="6 7" id="KW-0472">Membrane</keyword>
<dbReference type="SUPFAM" id="SSF103473">
    <property type="entry name" value="MFS general substrate transporter"/>
    <property type="match status" value="1"/>
</dbReference>
<evidence type="ECO:0000256" key="9">
    <source>
        <dbReference type="SAM" id="Phobius"/>
    </source>
</evidence>
<dbReference type="OrthoDB" id="18814at2759"/>
<keyword evidence="4 9" id="KW-0812">Transmembrane</keyword>
<dbReference type="PANTHER" id="PTHR10686">
    <property type="entry name" value="FOLATE TRANSPORTER"/>
    <property type="match status" value="1"/>
</dbReference>
<dbReference type="PIRSF" id="PIRSF028739">
    <property type="entry name" value="Folate_carrier"/>
    <property type="match status" value="1"/>
</dbReference>
<feature type="transmembrane region" description="Helical" evidence="9">
    <location>
        <begin position="340"/>
        <end position="362"/>
    </location>
</feature>
<dbReference type="PANTHER" id="PTHR10686:SF12">
    <property type="entry name" value="REDUCED FOLATE TRANSPORTER"/>
    <property type="match status" value="1"/>
</dbReference>
<feature type="transmembrane region" description="Helical" evidence="9">
    <location>
        <begin position="305"/>
        <end position="328"/>
    </location>
</feature>
<evidence type="ECO:0000313" key="10">
    <source>
        <dbReference type="Proteomes" id="UP000192220"/>
    </source>
</evidence>
<dbReference type="GO" id="GO:0005542">
    <property type="term" value="F:folic acid binding"/>
    <property type="evidence" value="ECO:0007669"/>
    <property type="project" value="TreeGrafter"/>
</dbReference>
<dbReference type="GO" id="GO:0098838">
    <property type="term" value="P:folate transmembrane transport"/>
    <property type="evidence" value="ECO:0007669"/>
    <property type="project" value="TreeGrafter"/>
</dbReference>
<dbReference type="GeneID" id="106525715"/>
<dbReference type="GO" id="GO:0008518">
    <property type="term" value="F:folate:monoatomic anion antiporter activity"/>
    <property type="evidence" value="ECO:0007669"/>
    <property type="project" value="TreeGrafter"/>
</dbReference>
<evidence type="ECO:0000256" key="1">
    <source>
        <dbReference type="ARBA" id="ARBA00004141"/>
    </source>
</evidence>
<feature type="transmembrane region" description="Helical" evidence="9">
    <location>
        <begin position="106"/>
        <end position="125"/>
    </location>
</feature>
<dbReference type="STRING" id="52670.A0A2I4C677"/>
<evidence type="ECO:0000256" key="5">
    <source>
        <dbReference type="ARBA" id="ARBA00022989"/>
    </source>
</evidence>
<keyword evidence="5 9" id="KW-1133">Transmembrane helix</keyword>
<sequence length="524" mass="58506">MVADDTVVSGDRSEEEKDLEVPPPEDVEVHGDLEEAADATREAQSPSGNSTEDTGGVKKLTCSVIYLCFYGFMTSVRPGEAFITPNMLSLEKNFTREQVTNEITPVLTYSYMAVLVPTFLLTDFLRYKPILIIQGICQVVIWIFMLLGTSLLQMQLMEFFYGITMACRVAYSSYIFSLVNPVMYQRVAGYSRSSVLLGVFTSSVLGQLCLSLGNITYYTLDAISLGFVSFGLLLALCLPWPKRSLFFNREKNPEQRELMAVAQPEVDKVNPEKKSLASALRWKDSVFVQMLLELKNVVKKPNLRLWCLWWVFNSTGYYLVLFYVHILWNKVNEENKDKPVYNGGVEAAAMLLSAGTSFAAGFAKIRWNLLSELVIGIITALQAGLLLLMGNTGNIWVCYASYILFRGFYQFLVPIATFQIASSLTKELCALVFGINTFLGTVLKSIINLVFSDKRGLGLDVQSQFLVYFIYLTILTVVYFICAAVVLIRHFRNRPGEAAPVTELSPMTVNTEAEPLSNGNGAVP</sequence>
<protein>
    <submittedName>
        <fullName evidence="11">Folate transporter 1</fullName>
    </submittedName>
</protein>
<feature type="transmembrane region" description="Helical" evidence="9">
    <location>
        <begin position="467"/>
        <end position="488"/>
    </location>
</feature>
<evidence type="ECO:0000256" key="6">
    <source>
        <dbReference type="ARBA" id="ARBA00023136"/>
    </source>
</evidence>
<keyword evidence="3 7" id="KW-0813">Transport</keyword>
<feature type="transmembrane region" description="Helical" evidence="9">
    <location>
        <begin position="159"/>
        <end position="183"/>
    </location>
</feature>
<dbReference type="CTD" id="6573"/>
<feature type="transmembrane region" description="Helical" evidence="9">
    <location>
        <begin position="223"/>
        <end position="241"/>
    </location>
</feature>
<evidence type="ECO:0000313" key="11">
    <source>
        <dbReference type="RefSeq" id="XP_013875493.1"/>
    </source>
</evidence>
<dbReference type="RefSeq" id="XP_013875493.1">
    <property type="nucleotide sequence ID" value="XM_014020039.1"/>
</dbReference>
<evidence type="ECO:0000256" key="8">
    <source>
        <dbReference type="SAM" id="MobiDB-lite"/>
    </source>
</evidence>
<accession>A0A2I4C677</accession>
<feature type="transmembrane region" description="Helical" evidence="9">
    <location>
        <begin position="369"/>
        <end position="388"/>
    </location>
</feature>
<gene>
    <name evidence="11" type="primary">slc19a1</name>
</gene>
<name>A0A2I4C677_AUSLI</name>
<feature type="region of interest" description="Disordered" evidence="8">
    <location>
        <begin position="1"/>
        <end position="55"/>
    </location>
</feature>
<evidence type="ECO:0000256" key="7">
    <source>
        <dbReference type="PIRNR" id="PIRNR028739"/>
    </source>
</evidence>
<dbReference type="Gene3D" id="1.20.1250.20">
    <property type="entry name" value="MFS general substrate transporter like domains"/>
    <property type="match status" value="1"/>
</dbReference>
<feature type="transmembrane region" description="Helical" evidence="9">
    <location>
        <begin position="132"/>
        <end position="153"/>
    </location>
</feature>
<feature type="transmembrane region" description="Helical" evidence="9">
    <location>
        <begin position="428"/>
        <end position="447"/>
    </location>
</feature>
<evidence type="ECO:0000256" key="3">
    <source>
        <dbReference type="ARBA" id="ARBA00022448"/>
    </source>
</evidence>
<reference evidence="11" key="1">
    <citation type="submission" date="2025-08" db="UniProtKB">
        <authorList>
            <consortium name="RefSeq"/>
        </authorList>
    </citation>
    <scope>IDENTIFICATION</scope>
    <source>
        <strain evidence="11">Quisiro</strain>
        <tissue evidence="11">Liver</tissue>
    </source>
</reference>
<dbReference type="FunCoup" id="A0A2I4C677">
    <property type="interactions" value="49"/>
</dbReference>
<organism evidence="10 11">
    <name type="scientific">Austrofundulus limnaeus</name>
    <name type="common">Annual killifish</name>
    <dbReference type="NCBI Taxonomy" id="52670"/>
    <lineage>
        <taxon>Eukaryota</taxon>
        <taxon>Metazoa</taxon>
        <taxon>Chordata</taxon>
        <taxon>Craniata</taxon>
        <taxon>Vertebrata</taxon>
        <taxon>Euteleostomi</taxon>
        <taxon>Actinopterygii</taxon>
        <taxon>Neopterygii</taxon>
        <taxon>Teleostei</taxon>
        <taxon>Neoteleostei</taxon>
        <taxon>Acanthomorphata</taxon>
        <taxon>Ovalentaria</taxon>
        <taxon>Atherinomorphae</taxon>
        <taxon>Cyprinodontiformes</taxon>
        <taxon>Rivulidae</taxon>
        <taxon>Austrofundulus</taxon>
    </lineage>
</organism>
<feature type="transmembrane region" description="Helical" evidence="9">
    <location>
        <begin position="195"/>
        <end position="217"/>
    </location>
</feature>
<dbReference type="AlphaFoldDB" id="A0A2I4C677"/>
<dbReference type="GO" id="GO:0016323">
    <property type="term" value="C:basolateral plasma membrane"/>
    <property type="evidence" value="ECO:0007669"/>
    <property type="project" value="TreeGrafter"/>
</dbReference>
<feature type="transmembrane region" description="Helical" evidence="9">
    <location>
        <begin position="394"/>
        <end position="416"/>
    </location>
</feature>
<comment type="subcellular location">
    <subcellularLocation>
        <location evidence="1 7">Membrane</location>
        <topology evidence="1 7">Multi-pass membrane protein</topology>
    </subcellularLocation>
</comment>
<comment type="similarity">
    <text evidence="2 7">Belongs to the reduced folate carrier (RFC) transporter (TC 2.A.48) family.</text>
</comment>
<feature type="compositionally biased region" description="Polar residues" evidence="8">
    <location>
        <begin position="42"/>
        <end position="53"/>
    </location>
</feature>
<dbReference type="FunFam" id="1.20.1250.20:FF:000225">
    <property type="entry name" value="Solute carrier family 19 member 1"/>
    <property type="match status" value="1"/>
</dbReference>
<proteinExistence type="inferred from homology"/>
<dbReference type="GO" id="GO:0016324">
    <property type="term" value="C:apical plasma membrane"/>
    <property type="evidence" value="ECO:0007669"/>
    <property type="project" value="TreeGrafter"/>
</dbReference>
<dbReference type="Pfam" id="PF01770">
    <property type="entry name" value="Folate_carrier"/>
    <property type="match status" value="1"/>
</dbReference>
<evidence type="ECO:0000256" key="4">
    <source>
        <dbReference type="ARBA" id="ARBA00022692"/>
    </source>
</evidence>